<dbReference type="PANTHER" id="PTHR14218">
    <property type="entry name" value="PROTEASE S8 TRIPEPTIDYL PEPTIDASE I CLN2"/>
    <property type="match status" value="1"/>
</dbReference>
<dbReference type="AlphaFoldDB" id="A0A542DWU9"/>
<dbReference type="GO" id="GO:0046872">
    <property type="term" value="F:metal ion binding"/>
    <property type="evidence" value="ECO:0007669"/>
    <property type="project" value="UniProtKB-KW"/>
</dbReference>
<reference evidence="10 11" key="1">
    <citation type="submission" date="2019-06" db="EMBL/GenBank/DDBJ databases">
        <title>Sequencing the genomes of 1000 actinobacteria strains.</title>
        <authorList>
            <person name="Klenk H.-P."/>
        </authorList>
    </citation>
    <scope>NUCLEOTIDE SEQUENCE [LARGE SCALE GENOMIC DNA]</scope>
    <source>
        <strain evidence="10 11">DSM 18607</strain>
    </source>
</reference>
<dbReference type="GO" id="GO:0004252">
    <property type="term" value="F:serine-type endopeptidase activity"/>
    <property type="evidence" value="ECO:0007669"/>
    <property type="project" value="InterPro"/>
</dbReference>
<dbReference type="Pfam" id="PF09286">
    <property type="entry name" value="Pro-kuma_activ"/>
    <property type="match status" value="1"/>
</dbReference>
<dbReference type="SUPFAM" id="SSF54897">
    <property type="entry name" value="Protease propeptides/inhibitors"/>
    <property type="match status" value="1"/>
</dbReference>
<dbReference type="PANTHER" id="PTHR14218:SF15">
    <property type="entry name" value="TRIPEPTIDYL-PEPTIDASE 1"/>
    <property type="match status" value="1"/>
</dbReference>
<evidence type="ECO:0000256" key="3">
    <source>
        <dbReference type="ARBA" id="ARBA00022723"/>
    </source>
</evidence>
<dbReference type="InterPro" id="IPR050819">
    <property type="entry name" value="Tripeptidyl-peptidase_I"/>
</dbReference>
<evidence type="ECO:0000256" key="4">
    <source>
        <dbReference type="ARBA" id="ARBA00022801"/>
    </source>
</evidence>
<keyword evidence="2" id="KW-0645">Protease</keyword>
<keyword evidence="11" id="KW-1185">Reference proteome</keyword>
<protein>
    <submittedName>
        <fullName evidence="10">Physarolisin II</fullName>
    </submittedName>
</protein>
<evidence type="ECO:0000256" key="1">
    <source>
        <dbReference type="ARBA" id="ARBA00001913"/>
    </source>
</evidence>
<dbReference type="SUPFAM" id="SSF52743">
    <property type="entry name" value="Subtilisin-like"/>
    <property type="match status" value="1"/>
</dbReference>
<dbReference type="InterPro" id="IPR036852">
    <property type="entry name" value="Peptidase_S8/S53_dom_sf"/>
</dbReference>
<evidence type="ECO:0000256" key="7">
    <source>
        <dbReference type="ARBA" id="ARBA00023145"/>
    </source>
</evidence>
<evidence type="ECO:0000313" key="10">
    <source>
        <dbReference type="EMBL" id="TQJ07571.1"/>
    </source>
</evidence>
<dbReference type="OrthoDB" id="3480681at2"/>
<feature type="domain" description="Peptidase S53" evidence="9">
    <location>
        <begin position="268"/>
        <end position="659"/>
    </location>
</feature>
<dbReference type="PROSITE" id="PS51695">
    <property type="entry name" value="SEDOLISIN"/>
    <property type="match status" value="1"/>
</dbReference>
<dbReference type="PROSITE" id="PS51318">
    <property type="entry name" value="TAT"/>
    <property type="match status" value="1"/>
</dbReference>
<keyword evidence="5" id="KW-0720">Serine protease</keyword>
<keyword evidence="3" id="KW-0479">Metal-binding</keyword>
<comment type="caution">
    <text evidence="10">The sequence shown here is derived from an EMBL/GenBank/DDBJ whole genome shotgun (WGS) entry which is preliminary data.</text>
</comment>
<dbReference type="InterPro" id="IPR015366">
    <property type="entry name" value="S53_propep"/>
</dbReference>
<sequence length="659" mass="67978">MSSAFSRASARRAIVGSTALALCGLGLAAAPQADAAGQHTAIANTVPRWLGHAQQQATPAAASAARHEVRVYLAPQGGLDAVKAKVAALSDPQSPQYHQWLTTAQYDRQFAPTAAQADQVSSYLRSQGLTVTGVGTGRRYVTATGTARQLGAAFGTSIATFRHDGQTVTANTSAVSLPSSVAGAVLTVTGLDSTVAKKTPDHVVPGANAAADAANATNLAPNVKPPAGFVNARPCAINFGTPLATYQADFKTPLPQFMGKTLPYAVCGYTGPSYRAAYEGGSTLDGAGVTVAITDAYAWQKMAKDANTYAVNHGDGAYAPGQYTESLPTDFTHQAACGPSGWSGEESLDVEAVHAMAPAAKIRYYGSSSCFDSDFADTLARVVDENKAQLVTNSWSDVEANESASSIATYEQVFLQGATQGITFLFSSGDSGDELASTGIKQVGYPSSDPYVLGAGGTSTGIANGTVVSQTGWGTEKYTLSADGKSWNPVGFVYGAGGGYSALFNRPTYQDGVVSSSNRAVPDIAMDADPTTGMLVGQTQSFPDGVHYGEYRIGGTSLASPLLAGMMALAVQSSGSGLGWANPTLYKLQSTAFTDVTPKTANGVKGAVRVDYANGFDASKGLLYTVRTFDQDSTLFTARGWDDVTGLGVPNPALFAAVK</sequence>
<dbReference type="RefSeq" id="WP_141846695.1">
    <property type="nucleotide sequence ID" value="NZ_BAAAPR010000006.1"/>
</dbReference>
<proteinExistence type="predicted"/>
<dbReference type="EMBL" id="VFMN01000001">
    <property type="protein sequence ID" value="TQJ07571.1"/>
    <property type="molecule type" value="Genomic_DNA"/>
</dbReference>
<dbReference type="CDD" id="cd11377">
    <property type="entry name" value="Pro-peptidase_S53"/>
    <property type="match status" value="1"/>
</dbReference>
<evidence type="ECO:0000256" key="2">
    <source>
        <dbReference type="ARBA" id="ARBA00022670"/>
    </source>
</evidence>
<dbReference type="InterPro" id="IPR030400">
    <property type="entry name" value="Sedolisin_dom"/>
</dbReference>
<dbReference type="InterPro" id="IPR006311">
    <property type="entry name" value="TAT_signal"/>
</dbReference>
<dbReference type="Proteomes" id="UP000317893">
    <property type="component" value="Unassembled WGS sequence"/>
</dbReference>
<gene>
    <name evidence="10" type="ORF">FB458_0636</name>
</gene>
<dbReference type="GO" id="GO:0008240">
    <property type="term" value="F:tripeptidyl-peptidase activity"/>
    <property type="evidence" value="ECO:0007669"/>
    <property type="project" value="TreeGrafter"/>
</dbReference>
<feature type="chain" id="PRO_5021727242" evidence="8">
    <location>
        <begin position="36"/>
        <end position="659"/>
    </location>
</feature>
<dbReference type="SMART" id="SM00944">
    <property type="entry name" value="Pro-kuma_activ"/>
    <property type="match status" value="1"/>
</dbReference>
<dbReference type="GO" id="GO:0006508">
    <property type="term" value="P:proteolysis"/>
    <property type="evidence" value="ECO:0007669"/>
    <property type="project" value="UniProtKB-KW"/>
</dbReference>
<keyword evidence="4" id="KW-0378">Hydrolase</keyword>
<organism evidence="10 11">
    <name type="scientific">Lapillicoccus jejuensis</name>
    <dbReference type="NCBI Taxonomy" id="402171"/>
    <lineage>
        <taxon>Bacteria</taxon>
        <taxon>Bacillati</taxon>
        <taxon>Actinomycetota</taxon>
        <taxon>Actinomycetes</taxon>
        <taxon>Micrococcales</taxon>
        <taxon>Intrasporangiaceae</taxon>
        <taxon>Lapillicoccus</taxon>
    </lineage>
</organism>
<dbReference type="CDD" id="cd04056">
    <property type="entry name" value="Peptidases_S53"/>
    <property type="match status" value="1"/>
</dbReference>
<keyword evidence="8" id="KW-0732">Signal</keyword>
<feature type="signal peptide" evidence="8">
    <location>
        <begin position="1"/>
        <end position="35"/>
    </location>
</feature>
<evidence type="ECO:0000256" key="8">
    <source>
        <dbReference type="SAM" id="SignalP"/>
    </source>
</evidence>
<keyword evidence="6" id="KW-0106">Calcium</keyword>
<comment type="cofactor">
    <cofactor evidence="1">
        <name>Ca(2+)</name>
        <dbReference type="ChEBI" id="CHEBI:29108"/>
    </cofactor>
</comment>
<evidence type="ECO:0000313" key="11">
    <source>
        <dbReference type="Proteomes" id="UP000317893"/>
    </source>
</evidence>
<name>A0A542DWU9_9MICO</name>
<evidence type="ECO:0000259" key="9">
    <source>
        <dbReference type="PROSITE" id="PS51695"/>
    </source>
</evidence>
<evidence type="ECO:0000256" key="5">
    <source>
        <dbReference type="ARBA" id="ARBA00022825"/>
    </source>
</evidence>
<evidence type="ECO:0000256" key="6">
    <source>
        <dbReference type="ARBA" id="ARBA00022837"/>
    </source>
</evidence>
<accession>A0A542DWU9</accession>
<dbReference type="Gene3D" id="3.40.50.200">
    <property type="entry name" value="Peptidase S8/S53 domain"/>
    <property type="match status" value="1"/>
</dbReference>
<keyword evidence="7" id="KW-0865">Zymogen</keyword>